<evidence type="ECO:0000313" key="4">
    <source>
        <dbReference type="Proteomes" id="UP000186292"/>
    </source>
</evidence>
<dbReference type="STRING" id="1161099.SAMN05444817_10910"/>
<dbReference type="EMBL" id="FTOF01000009">
    <property type="protein sequence ID" value="SIS49668.1"/>
    <property type="molecule type" value="Genomic_DNA"/>
</dbReference>
<accession>A0A1N7JK12</accession>
<evidence type="ECO:0000313" key="3">
    <source>
        <dbReference type="EMBL" id="SIS49668.1"/>
    </source>
</evidence>
<name>A0A1N7JK12_9CORY</name>
<dbReference type="SUPFAM" id="SSF53098">
    <property type="entry name" value="Ribonuclease H-like"/>
    <property type="match status" value="1"/>
</dbReference>
<dbReference type="GO" id="GO:0003676">
    <property type="term" value="F:nucleic acid binding"/>
    <property type="evidence" value="ECO:0007669"/>
    <property type="project" value="InterPro"/>
</dbReference>
<evidence type="ECO:0000256" key="1">
    <source>
        <dbReference type="ARBA" id="ARBA00002286"/>
    </source>
</evidence>
<sequence>MISYIDAYKDQFGVEAICRVLRQADCGFITSRGYRKASQRIPSARALSDSLLIPEIRRVHAENFSVYGIRKMWHAMNREGFHIGRDKTARLMMLAGVSGRRRGRRPVTTVSPKTPDCRPDLVQRNFRAHAPGRLWVADITYVRTSSGFAYTAFVVDVFSRKIVGVATCSTLRTDALPMEALEHALTTAGRIHGNQLIHHSDRGSQYVSLKYSTALAESGIRLSVGTVGDSYDNALAETVNGLDKAELIYPQGPWTSVGEVELATLRWVHWWNTKRLHEALEYE</sequence>
<dbReference type="Proteomes" id="UP000186292">
    <property type="component" value="Unassembled WGS sequence"/>
</dbReference>
<organism evidence="3 4">
    <name type="scientific">Corynebacterium appendicis CIP 107643</name>
    <dbReference type="NCBI Taxonomy" id="1161099"/>
    <lineage>
        <taxon>Bacteria</taxon>
        <taxon>Bacillati</taxon>
        <taxon>Actinomycetota</taxon>
        <taxon>Actinomycetes</taxon>
        <taxon>Mycobacteriales</taxon>
        <taxon>Corynebacteriaceae</taxon>
        <taxon>Corynebacterium</taxon>
    </lineage>
</organism>
<feature type="domain" description="Integrase catalytic" evidence="2">
    <location>
        <begin position="127"/>
        <end position="283"/>
    </location>
</feature>
<protein>
    <submittedName>
        <fullName evidence="3">Transposase InsO and inactivated derivatives</fullName>
    </submittedName>
</protein>
<dbReference type="Pfam" id="PF13276">
    <property type="entry name" value="HTH_21"/>
    <property type="match status" value="1"/>
</dbReference>
<dbReference type="NCBIfam" id="NF033516">
    <property type="entry name" value="transpos_IS3"/>
    <property type="match status" value="1"/>
</dbReference>
<dbReference type="AlphaFoldDB" id="A0A1N7JK12"/>
<dbReference type="InterPro" id="IPR025948">
    <property type="entry name" value="HTH-like_dom"/>
</dbReference>
<dbReference type="InterPro" id="IPR048020">
    <property type="entry name" value="Transpos_IS3"/>
</dbReference>
<dbReference type="InterPro" id="IPR001584">
    <property type="entry name" value="Integrase_cat-core"/>
</dbReference>
<dbReference type="PANTHER" id="PTHR46889">
    <property type="entry name" value="TRANSPOSASE INSF FOR INSERTION SEQUENCE IS3B-RELATED"/>
    <property type="match status" value="1"/>
</dbReference>
<dbReference type="PANTHER" id="PTHR46889:SF5">
    <property type="entry name" value="INTEGRASE PROTEIN"/>
    <property type="match status" value="1"/>
</dbReference>
<comment type="function">
    <text evidence="1">Involved in the transposition of the insertion sequence.</text>
</comment>
<evidence type="ECO:0000259" key="2">
    <source>
        <dbReference type="PROSITE" id="PS50994"/>
    </source>
</evidence>
<dbReference type="InterPro" id="IPR036397">
    <property type="entry name" value="RNaseH_sf"/>
</dbReference>
<dbReference type="GO" id="GO:0015074">
    <property type="term" value="P:DNA integration"/>
    <property type="evidence" value="ECO:0007669"/>
    <property type="project" value="InterPro"/>
</dbReference>
<reference evidence="4" key="1">
    <citation type="submission" date="2017-01" db="EMBL/GenBank/DDBJ databases">
        <authorList>
            <person name="Varghese N."/>
            <person name="Submissions S."/>
        </authorList>
    </citation>
    <scope>NUCLEOTIDE SEQUENCE [LARGE SCALE GENOMIC DNA]</scope>
    <source>
        <strain evidence="4">DSM 44531</strain>
    </source>
</reference>
<proteinExistence type="predicted"/>
<gene>
    <name evidence="3" type="ORF">SAMN05444817_10910</name>
</gene>
<dbReference type="Gene3D" id="3.30.420.10">
    <property type="entry name" value="Ribonuclease H-like superfamily/Ribonuclease H"/>
    <property type="match status" value="1"/>
</dbReference>
<dbReference type="PROSITE" id="PS50994">
    <property type="entry name" value="INTEGRASE"/>
    <property type="match status" value="1"/>
</dbReference>
<dbReference type="Pfam" id="PF00665">
    <property type="entry name" value="rve"/>
    <property type="match status" value="1"/>
</dbReference>
<dbReference type="InterPro" id="IPR050900">
    <property type="entry name" value="Transposase_IS3/IS150/IS904"/>
</dbReference>
<keyword evidence="4" id="KW-1185">Reference proteome</keyword>
<dbReference type="InterPro" id="IPR012337">
    <property type="entry name" value="RNaseH-like_sf"/>
</dbReference>